<evidence type="ECO:0000256" key="5">
    <source>
        <dbReference type="ARBA" id="ARBA00012755"/>
    </source>
</evidence>
<dbReference type="InterPro" id="IPR035992">
    <property type="entry name" value="Ricin_B-like_lectins"/>
</dbReference>
<keyword evidence="6" id="KW-0964">Secreted</keyword>
<keyword evidence="8" id="KW-0430">Lectin</keyword>
<keyword evidence="12" id="KW-1015">Disulfide bond</keyword>
<comment type="similarity">
    <text evidence="4 12">Belongs to the glycosyl hydrolase 27 family.</text>
</comment>
<dbReference type="Pfam" id="PF00652">
    <property type="entry name" value="Ricin_B_lectin"/>
    <property type="match status" value="1"/>
</dbReference>
<keyword evidence="7 13" id="KW-0732">Signal</keyword>
<keyword evidence="11 12" id="KW-0326">Glycosidase</keyword>
<evidence type="ECO:0000256" key="6">
    <source>
        <dbReference type="ARBA" id="ARBA00022525"/>
    </source>
</evidence>
<dbReference type="SUPFAM" id="SSF50370">
    <property type="entry name" value="Ricin B-like lectins"/>
    <property type="match status" value="1"/>
</dbReference>
<dbReference type="Pfam" id="PF16499">
    <property type="entry name" value="Melibiase_2"/>
    <property type="match status" value="1"/>
</dbReference>
<dbReference type="PANTHER" id="PTHR11452:SF91">
    <property type="entry name" value="ALPHA-GALACTOSIDASE A-RELATED"/>
    <property type="match status" value="1"/>
</dbReference>
<evidence type="ECO:0000256" key="9">
    <source>
        <dbReference type="ARBA" id="ARBA00022801"/>
    </source>
</evidence>
<comment type="caution">
    <text evidence="15">The sequence shown here is derived from an EMBL/GenBank/DDBJ whole genome shotgun (WGS) entry which is preliminary data.</text>
</comment>
<comment type="subcellular location">
    <subcellularLocation>
        <location evidence="3">Secreted</location>
    </subcellularLocation>
</comment>
<dbReference type="InterPro" id="IPR017853">
    <property type="entry name" value="GH"/>
</dbReference>
<dbReference type="InterPro" id="IPR002241">
    <property type="entry name" value="Glyco_hydro_27"/>
</dbReference>
<dbReference type="CDD" id="cd14792">
    <property type="entry name" value="GH27"/>
    <property type="match status" value="1"/>
</dbReference>
<reference evidence="15 16" key="1">
    <citation type="submission" date="2019-06" db="EMBL/GenBank/DDBJ databases">
        <authorList>
            <person name="Broberg M."/>
        </authorList>
    </citation>
    <scope>NUCLEOTIDE SEQUENCE [LARGE SCALE GENOMIC DNA]</scope>
</reference>
<dbReference type="Gene3D" id="2.60.40.1180">
    <property type="entry name" value="Golgi alpha-mannosidase II"/>
    <property type="match status" value="1"/>
</dbReference>
<protein>
    <recommendedName>
        <fullName evidence="5 12">Alpha-galactosidase</fullName>
        <ecNumber evidence="5 12">3.2.1.22</ecNumber>
    </recommendedName>
    <alternativeName>
        <fullName evidence="12">Melibiase</fullName>
    </alternativeName>
</protein>
<comment type="function">
    <text evidence="2">Hydrolyzes a variety of simple alpha-D-galactoside as well as more complex molecules such as oligosaccharides and polysaccharides.</text>
</comment>
<dbReference type="Pfam" id="PF17801">
    <property type="entry name" value="Melibiase_C"/>
    <property type="match status" value="1"/>
</dbReference>
<dbReference type="InterPro" id="IPR041233">
    <property type="entry name" value="Melibiase_C"/>
</dbReference>
<dbReference type="SUPFAM" id="SSF51011">
    <property type="entry name" value="Glycosyl hydrolase domain"/>
    <property type="match status" value="1"/>
</dbReference>
<dbReference type="InterPro" id="IPR013780">
    <property type="entry name" value="Glyco_hydro_b"/>
</dbReference>
<evidence type="ECO:0000256" key="13">
    <source>
        <dbReference type="SAM" id="SignalP"/>
    </source>
</evidence>
<dbReference type="InterPro" id="IPR000772">
    <property type="entry name" value="Ricin_B_lectin"/>
</dbReference>
<evidence type="ECO:0000256" key="7">
    <source>
        <dbReference type="ARBA" id="ARBA00022729"/>
    </source>
</evidence>
<dbReference type="SMART" id="SM00458">
    <property type="entry name" value="RICIN"/>
    <property type="match status" value="1"/>
</dbReference>
<name>A0ABY6UFA0_BIOOC</name>
<feature type="domain" description="Ricin B lectin" evidence="14">
    <location>
        <begin position="436"/>
        <end position="552"/>
    </location>
</feature>
<evidence type="ECO:0000256" key="11">
    <source>
        <dbReference type="ARBA" id="ARBA00023295"/>
    </source>
</evidence>
<dbReference type="PRINTS" id="PR00740">
    <property type="entry name" value="GLHYDRLASE27"/>
</dbReference>
<evidence type="ECO:0000256" key="2">
    <source>
        <dbReference type="ARBA" id="ARBA00003969"/>
    </source>
</evidence>
<evidence type="ECO:0000313" key="15">
    <source>
        <dbReference type="EMBL" id="VUC29430.1"/>
    </source>
</evidence>
<dbReference type="InterPro" id="IPR013785">
    <property type="entry name" value="Aldolase_TIM"/>
</dbReference>
<proteinExistence type="inferred from homology"/>
<dbReference type="Gene3D" id="3.20.20.70">
    <property type="entry name" value="Aldolase class I"/>
    <property type="match status" value="1"/>
</dbReference>
<dbReference type="Proteomes" id="UP000766486">
    <property type="component" value="Unassembled WGS sequence"/>
</dbReference>
<evidence type="ECO:0000256" key="12">
    <source>
        <dbReference type="RuleBase" id="RU361168"/>
    </source>
</evidence>
<evidence type="ECO:0000313" key="16">
    <source>
        <dbReference type="Proteomes" id="UP000766486"/>
    </source>
</evidence>
<evidence type="ECO:0000256" key="3">
    <source>
        <dbReference type="ARBA" id="ARBA00004613"/>
    </source>
</evidence>
<evidence type="ECO:0000256" key="1">
    <source>
        <dbReference type="ARBA" id="ARBA00001255"/>
    </source>
</evidence>
<feature type="signal peptide" evidence="13">
    <location>
        <begin position="1"/>
        <end position="34"/>
    </location>
</feature>
<accession>A0ABY6UFA0</accession>
<keyword evidence="9 12" id="KW-0378">Hydrolase</keyword>
<dbReference type="EMBL" id="CABFNS010000800">
    <property type="protein sequence ID" value="VUC29430.1"/>
    <property type="molecule type" value="Genomic_DNA"/>
</dbReference>
<evidence type="ECO:0000256" key="8">
    <source>
        <dbReference type="ARBA" id="ARBA00022734"/>
    </source>
</evidence>
<keyword evidence="10" id="KW-0325">Glycoprotein</keyword>
<sequence length="575" mass="64193">MPRRLVMLMTDKMIPHRRLCVALLAVLGLASAASEVISPLPPMGFNNWARYMDALNETLFVETTDAMLAKGLLKAGYNRINLDDCWSPRERLANGSMTWDTDKFPQGLPWLASYIKAKGFIPGIYTDAGTLSCAGYPGAYGYEEIDAKDFADWGFEFVKLDGCNMPTGTEDEYRKVYGKWHEILSKMDNPMVFSESAPAYFAEAANLTNWYKVMSWVPEFGQLARHSRDTLVWNSTLYWPDITGWDSILFNYGQEVRLGRFQRPGYFNDPDFLNVDHFDYTLDERRSHFALWASFSAPLILSTDVLSLTDEEVKYLTNADIIAVDQDPLVQQASLVSQSVDWDVLTKSLSNGDRLLTILNKGSTAADLTVPWTHIGLVTNTRHTPSKLSVKDLWTGRSETIDLKRSKRFNVKNIPPHGTAIFRISNPALGSSVQTVPTGVIFNTYSLSCLTDSSSRGGLITWTNCTALDSQIWRVREDGTLSSLADEKRCLVEKDGRIQSGDCSKHSKWDYFLSGALINRDSKKCLTETQDAGAFAISDACGYMTNEQVVALPVGVTVKSLADDDSVFDLRMNGA</sequence>
<dbReference type="Gene3D" id="2.80.10.50">
    <property type="match status" value="1"/>
</dbReference>
<organism evidence="15 16">
    <name type="scientific">Bionectria ochroleuca</name>
    <name type="common">Gliocladium roseum</name>
    <dbReference type="NCBI Taxonomy" id="29856"/>
    <lineage>
        <taxon>Eukaryota</taxon>
        <taxon>Fungi</taxon>
        <taxon>Dikarya</taxon>
        <taxon>Ascomycota</taxon>
        <taxon>Pezizomycotina</taxon>
        <taxon>Sordariomycetes</taxon>
        <taxon>Hypocreomycetidae</taxon>
        <taxon>Hypocreales</taxon>
        <taxon>Bionectriaceae</taxon>
        <taxon>Clonostachys</taxon>
    </lineage>
</organism>
<dbReference type="PANTHER" id="PTHR11452">
    <property type="entry name" value="ALPHA-GALACTOSIDASE/ALPHA-N-ACETYLGALACTOSAMINIDASE"/>
    <property type="match status" value="1"/>
</dbReference>
<comment type="catalytic activity">
    <reaction evidence="1 12">
        <text>Hydrolysis of terminal, non-reducing alpha-D-galactose residues in alpha-D-galactosides, including galactose oligosaccharides, galactomannans and galactolipids.</text>
        <dbReference type="EC" id="3.2.1.22"/>
    </reaction>
</comment>
<dbReference type="SUPFAM" id="SSF51445">
    <property type="entry name" value="(Trans)glycosidases"/>
    <property type="match status" value="1"/>
</dbReference>
<evidence type="ECO:0000259" key="14">
    <source>
        <dbReference type="SMART" id="SM00458"/>
    </source>
</evidence>
<dbReference type="EC" id="3.2.1.22" evidence="5 12"/>
<keyword evidence="16" id="KW-1185">Reference proteome</keyword>
<evidence type="ECO:0000256" key="10">
    <source>
        <dbReference type="ARBA" id="ARBA00023180"/>
    </source>
</evidence>
<feature type="chain" id="PRO_5047469867" description="Alpha-galactosidase" evidence="13">
    <location>
        <begin position="35"/>
        <end position="575"/>
    </location>
</feature>
<evidence type="ECO:0000256" key="4">
    <source>
        <dbReference type="ARBA" id="ARBA00009743"/>
    </source>
</evidence>
<gene>
    <name evidence="15" type="ORF">CLO192961_LOCUS258984</name>
</gene>